<reference evidence="11" key="1">
    <citation type="submission" date="2018-05" db="EMBL/GenBank/DDBJ databases">
        <title>Luteimonas pekinense sp. nov., isolated from human Meibomian gland secretions, Beijing, China.</title>
        <authorList>
            <person name="Wen T."/>
            <person name="Bai H."/>
            <person name="Lv H."/>
        </authorList>
    </citation>
    <scope>NUCLEOTIDE SEQUENCE [LARGE SCALE GENOMIC DNA]</scope>
    <source>
        <strain evidence="11">83-4</strain>
    </source>
</reference>
<evidence type="ECO:0000256" key="3">
    <source>
        <dbReference type="ARBA" id="ARBA00022475"/>
    </source>
</evidence>
<organism evidence="10 11">
    <name type="scientific">Solilutibacter oculi</name>
    <dbReference type="NCBI Taxonomy" id="2698682"/>
    <lineage>
        <taxon>Bacteria</taxon>
        <taxon>Pseudomonadati</taxon>
        <taxon>Pseudomonadota</taxon>
        <taxon>Gammaproteobacteria</taxon>
        <taxon>Lysobacterales</taxon>
        <taxon>Lysobacteraceae</taxon>
        <taxon>Solilutibacter</taxon>
    </lineage>
</organism>
<dbReference type="Gene3D" id="3.30.700.10">
    <property type="entry name" value="Glycoprotein, Type 4 Pilin"/>
    <property type="match status" value="1"/>
</dbReference>
<feature type="transmembrane region" description="Helical" evidence="7">
    <location>
        <begin position="247"/>
        <end position="269"/>
    </location>
</feature>
<comment type="subcellular location">
    <subcellularLocation>
        <location evidence="1">Cell membrane</location>
        <topology evidence="1">Multi-pass membrane protein</topology>
    </subcellularLocation>
</comment>
<dbReference type="GO" id="GO:0009289">
    <property type="term" value="C:pilus"/>
    <property type="evidence" value="ECO:0007669"/>
    <property type="project" value="InterPro"/>
</dbReference>
<evidence type="ECO:0000256" key="5">
    <source>
        <dbReference type="ARBA" id="ARBA00022989"/>
    </source>
</evidence>
<protein>
    <recommendedName>
        <fullName evidence="12">RDD family protein</fullName>
    </recommendedName>
</protein>
<keyword evidence="11" id="KW-1185">Reference proteome</keyword>
<dbReference type="Proteomes" id="UP000251842">
    <property type="component" value="Chromosome"/>
</dbReference>
<dbReference type="AlphaFoldDB" id="A0A344J811"/>
<dbReference type="GO" id="GO:0005886">
    <property type="term" value="C:plasma membrane"/>
    <property type="evidence" value="ECO:0007669"/>
    <property type="project" value="UniProtKB-SubCell"/>
</dbReference>
<evidence type="ECO:0000256" key="6">
    <source>
        <dbReference type="ARBA" id="ARBA00023136"/>
    </source>
</evidence>
<comment type="similarity">
    <text evidence="2">Belongs to the N-Me-Phe pilin family.</text>
</comment>
<dbReference type="OrthoDB" id="9779518at2"/>
<evidence type="ECO:0008006" key="12">
    <source>
        <dbReference type="Google" id="ProtNLM"/>
    </source>
</evidence>
<feature type="domain" description="GYF" evidence="9">
    <location>
        <begin position="5"/>
        <end position="55"/>
    </location>
</feature>
<dbReference type="SUPFAM" id="SSF54523">
    <property type="entry name" value="Pili subunits"/>
    <property type="match status" value="1"/>
</dbReference>
<name>A0A344J811_9GAMM</name>
<dbReference type="InterPro" id="IPR035445">
    <property type="entry name" value="GYF-like_dom_sf"/>
</dbReference>
<gene>
    <name evidence="10" type="ORF">DCD74_11195</name>
</gene>
<evidence type="ECO:0000256" key="1">
    <source>
        <dbReference type="ARBA" id="ARBA00004651"/>
    </source>
</evidence>
<dbReference type="EMBL" id="CP029556">
    <property type="protein sequence ID" value="AXA85171.1"/>
    <property type="molecule type" value="Genomic_DNA"/>
</dbReference>
<dbReference type="Pfam" id="PF14237">
    <property type="entry name" value="GYF_2"/>
    <property type="match status" value="1"/>
</dbReference>
<dbReference type="Pfam" id="PF00114">
    <property type="entry name" value="Pilin"/>
    <property type="match status" value="1"/>
</dbReference>
<evidence type="ECO:0000256" key="4">
    <source>
        <dbReference type="ARBA" id="ARBA00022692"/>
    </source>
</evidence>
<dbReference type="InterPro" id="IPR010432">
    <property type="entry name" value="RDD"/>
</dbReference>
<evidence type="ECO:0000256" key="7">
    <source>
        <dbReference type="SAM" id="Phobius"/>
    </source>
</evidence>
<dbReference type="Pfam" id="PF06271">
    <property type="entry name" value="RDD"/>
    <property type="match status" value="1"/>
</dbReference>
<keyword evidence="5 7" id="KW-1133">Transmembrane helix</keyword>
<keyword evidence="4 7" id="KW-0812">Transmembrane</keyword>
<evidence type="ECO:0000259" key="8">
    <source>
        <dbReference type="Pfam" id="PF06271"/>
    </source>
</evidence>
<sequence length="381" mass="42060">MEVFWFYLDGARRRQGPVDAQQVRGALHNGEISVDSLIWREGMEAWKPLRDVAEFSDFAKAFIPADGTPASHGGSLPPRATAPVMHYEPVYAGFWRRWAALCLDQLMIMVPLIGLTLLFGYMGGAFRNLGRDGMPKIDGLYYFLYFLISPLYFALQESGPHQATLGKRALGIKVTDADGKPLGFPHALGRWLAASLSYLTLYLGFLMAAFTSEKKALHDVVAKTLVVDRWAFTAHPERQQQGMSGCLMVFVAAVVLAIPAMGILAAIALPAYKQYATRAGGPLAQMMTLRGEVERIYEEEGRCPVNGEDGIGIPQDYRSDFIDRIEVGQSQPGRCGMMIFMREPQGRTADGYLLMEYQPASDAWQCSNHGLSDTAAPTSCR</sequence>
<dbReference type="PANTHER" id="PTHR36115">
    <property type="entry name" value="PROLINE-RICH ANTIGEN HOMOLOG-RELATED"/>
    <property type="match status" value="1"/>
</dbReference>
<dbReference type="RefSeq" id="WP_112927382.1">
    <property type="nucleotide sequence ID" value="NZ_CP029556.1"/>
</dbReference>
<dbReference type="InterPro" id="IPR025640">
    <property type="entry name" value="GYF_2"/>
</dbReference>
<dbReference type="InterPro" id="IPR045584">
    <property type="entry name" value="Pilin-like"/>
</dbReference>
<feature type="domain" description="RDD" evidence="8">
    <location>
        <begin position="91"/>
        <end position="223"/>
    </location>
</feature>
<proteinExistence type="inferred from homology"/>
<evidence type="ECO:0000259" key="9">
    <source>
        <dbReference type="Pfam" id="PF14237"/>
    </source>
</evidence>
<feature type="transmembrane region" description="Helical" evidence="7">
    <location>
        <begin position="139"/>
        <end position="155"/>
    </location>
</feature>
<dbReference type="InterPro" id="IPR051791">
    <property type="entry name" value="Pra-immunoreactive"/>
</dbReference>
<dbReference type="SUPFAM" id="SSF55277">
    <property type="entry name" value="GYF domain"/>
    <property type="match status" value="1"/>
</dbReference>
<dbReference type="KEGG" id="lue:DCD74_11195"/>
<evidence type="ECO:0000313" key="10">
    <source>
        <dbReference type="EMBL" id="AXA85171.1"/>
    </source>
</evidence>
<accession>A0A344J811</accession>
<feature type="transmembrane region" description="Helical" evidence="7">
    <location>
        <begin position="98"/>
        <end position="119"/>
    </location>
</feature>
<evidence type="ECO:0000313" key="11">
    <source>
        <dbReference type="Proteomes" id="UP000251842"/>
    </source>
</evidence>
<feature type="transmembrane region" description="Helical" evidence="7">
    <location>
        <begin position="191"/>
        <end position="210"/>
    </location>
</feature>
<dbReference type="GO" id="GO:0007155">
    <property type="term" value="P:cell adhesion"/>
    <property type="evidence" value="ECO:0007669"/>
    <property type="project" value="InterPro"/>
</dbReference>
<evidence type="ECO:0000256" key="2">
    <source>
        <dbReference type="ARBA" id="ARBA00005233"/>
    </source>
</evidence>
<keyword evidence="6 7" id="KW-0472">Membrane</keyword>
<dbReference type="InterPro" id="IPR001082">
    <property type="entry name" value="Pilin"/>
</dbReference>
<keyword evidence="3" id="KW-1003">Cell membrane</keyword>